<evidence type="ECO:0000313" key="5">
    <source>
        <dbReference type="Proteomes" id="UP001217500"/>
    </source>
</evidence>
<evidence type="ECO:0000313" key="4">
    <source>
        <dbReference type="EMBL" id="WCL52778.1"/>
    </source>
</evidence>
<protein>
    <submittedName>
        <fullName evidence="4">AsmA-like C-terminal domain-containing protein</fullName>
    </submittedName>
</protein>
<dbReference type="PROSITE" id="PS51257">
    <property type="entry name" value="PROKAR_LIPOPROTEIN"/>
    <property type="match status" value="1"/>
</dbReference>
<feature type="domain" description="YhdP central" evidence="3">
    <location>
        <begin position="289"/>
        <end position="821"/>
    </location>
</feature>
<organism evidence="4 5">
    <name type="scientific">Gimibacter soli</name>
    <dbReference type="NCBI Taxonomy" id="3024400"/>
    <lineage>
        <taxon>Bacteria</taxon>
        <taxon>Pseudomonadati</taxon>
        <taxon>Pseudomonadota</taxon>
        <taxon>Alphaproteobacteria</taxon>
        <taxon>Kordiimonadales</taxon>
        <taxon>Temperatibacteraceae</taxon>
        <taxon>Gimibacter</taxon>
    </lineage>
</organism>
<dbReference type="Pfam" id="PF13116">
    <property type="entry name" value="YhdP"/>
    <property type="match status" value="1"/>
</dbReference>
<reference evidence="4" key="1">
    <citation type="submission" date="2023-01" db="EMBL/GenBank/DDBJ databases">
        <title>The genome sequence of Kordiimonadaceae bacterium 6D33.</title>
        <authorList>
            <person name="Liu Y."/>
        </authorList>
    </citation>
    <scope>NUCLEOTIDE SEQUENCE</scope>
    <source>
        <strain evidence="4">6D33</strain>
    </source>
</reference>
<dbReference type="PANTHER" id="PTHR30441">
    <property type="entry name" value="DUF748 DOMAIN-CONTAINING PROTEIN"/>
    <property type="match status" value="1"/>
</dbReference>
<gene>
    <name evidence="4" type="ORF">PH603_09525</name>
</gene>
<proteinExistence type="predicted"/>
<keyword evidence="5" id="KW-1185">Reference proteome</keyword>
<dbReference type="GO" id="GO:0090313">
    <property type="term" value="P:regulation of protein targeting to membrane"/>
    <property type="evidence" value="ECO:0007669"/>
    <property type="project" value="TreeGrafter"/>
</dbReference>
<dbReference type="EMBL" id="CP116805">
    <property type="protein sequence ID" value="WCL52778.1"/>
    <property type="molecule type" value="Genomic_DNA"/>
</dbReference>
<keyword evidence="2" id="KW-0472">Membrane</keyword>
<dbReference type="Proteomes" id="UP001217500">
    <property type="component" value="Chromosome"/>
</dbReference>
<dbReference type="PANTHER" id="PTHR30441:SF8">
    <property type="entry name" value="DUF748 DOMAIN-CONTAINING PROTEIN"/>
    <property type="match status" value="1"/>
</dbReference>
<evidence type="ECO:0000256" key="2">
    <source>
        <dbReference type="SAM" id="Phobius"/>
    </source>
</evidence>
<feature type="transmembrane region" description="Helical" evidence="2">
    <location>
        <begin position="12"/>
        <end position="33"/>
    </location>
</feature>
<sequence length="1113" mass="119029">MLIRSCMFAGRALVWAVTLVVVIACLVTARLVIAPIDLGFARGMIEARVESLLPGWHIKYDSAEVGWDWRGVRPWVEMKGVAIDDGAARGRIRIPEMAVGLSRSTLLGNIGIATVRLDRPNVHFEKLDALMGQQNGPNPFKDLMADGRPVRPDLAGPFTHIVSGLASQLMKDISDLSSVEFRQLHLTIAGNETRAATDLMISRITFGQDGRRLDFDIRGDLAIGDMPASLGITATSYPEDETLDLMVRVGKLVPAELARHMEAPEVVSYFDLPVDVQASLSLSTAIGLESADVEVSLGDGRLSHVTAFPDGSPVPYGEIRAYWQPDEKAFEIEKVEVAAGKRVVKGDGLVYWVDASDTPGVQMNATIDEATIPEVLSYWPIKVDEEGNERGARVWVKEHISKGTARRGKFEFYMLPDGSGGLFDKHYLALSFSLDDVTTSYLNDMAPVSSISGRGLLTEDRLDIAIDRGVIMDMPLYGSRVLLTDIDVKNGAKGQFDIRVKGGVDQILALVTPPPVRVADRIGIDLARLGGEAELFASIKVPLIKDMPADAVRYDVAADITDARVSDLLGGEGIRNGALRLELDNDRIDVAGDARFNGVPMRLHWKEDFAAGRKDAEAETTLVELSGRLDHNGLKAFGLNFDTYINGDMRADASFTGRNFKFTKGSFKADVTATRVMVPELAWAKAAGVKATAAGLIEFEADGSTRVAPMSLKGDGIDADALFIWGAPDTGRFELSFDARALDNNRLSGIVVRTAGDQPYRVEVAAERLDLSGFLGSDLEDEPVSPAVQAAEGEPTPTIDLSLHADRVDLLNGETLQDLQLDTLFLNGAPTATDLTAILSGGDVGLTISADVNGDNTIRLKAADGGAFVRGLGYFSHLDGGALDLSGETSGWGRTLRLDGEAKIAKSLMVPTAKLDPAVQKGTMPALDKQLGDDGIPLDQINMKFRLRHGLLDIDDLKANGASLGVTLAGQVDAIQKKVNVNGVIVPAYGINAVVGKIPLIGAILTGGEGKGVIGITYRVKGMTDNPEVSVNALSGLAPGFLRFFFEGAKGKVATVKTPDAPPAAEGEAPKVEEAPVEDLPDQEAAEEEKPDSGNEEPAETPEAPTGSETQAE</sequence>
<name>A0AAE9XKX5_9PROT</name>
<feature type="region of interest" description="Disordered" evidence="1">
    <location>
        <begin position="1057"/>
        <end position="1113"/>
    </location>
</feature>
<accession>A0AAE9XKX5</accession>
<dbReference type="AlphaFoldDB" id="A0AAE9XKX5"/>
<dbReference type="RefSeq" id="WP_289502184.1">
    <property type="nucleotide sequence ID" value="NZ_CP116805.1"/>
</dbReference>
<dbReference type="KEGG" id="gso:PH603_09525"/>
<feature type="compositionally biased region" description="Acidic residues" evidence="1">
    <location>
        <begin position="1075"/>
        <end position="1100"/>
    </location>
</feature>
<dbReference type="InterPro" id="IPR052894">
    <property type="entry name" value="AsmA-related"/>
</dbReference>
<evidence type="ECO:0000259" key="3">
    <source>
        <dbReference type="Pfam" id="PF13116"/>
    </source>
</evidence>
<dbReference type="GO" id="GO:0005886">
    <property type="term" value="C:plasma membrane"/>
    <property type="evidence" value="ECO:0007669"/>
    <property type="project" value="TreeGrafter"/>
</dbReference>
<keyword evidence="2" id="KW-0812">Transmembrane</keyword>
<keyword evidence="2" id="KW-1133">Transmembrane helix</keyword>
<evidence type="ECO:0000256" key="1">
    <source>
        <dbReference type="SAM" id="MobiDB-lite"/>
    </source>
</evidence>
<dbReference type="InterPro" id="IPR025263">
    <property type="entry name" value="YhdP_central"/>
</dbReference>